<dbReference type="NCBIfam" id="TIGR01451">
    <property type="entry name" value="B_ant_repeat"/>
    <property type="match status" value="1"/>
</dbReference>
<feature type="domain" description="DUF11" evidence="1">
    <location>
        <begin position="25"/>
        <end position="127"/>
    </location>
</feature>
<evidence type="ECO:0000313" key="3">
    <source>
        <dbReference type="Proteomes" id="UP000027778"/>
    </source>
</evidence>
<sequence length="241" mass="26180">MSQIRGYVNMKNEANTFKGDSLKMEINKTVNKNEAKVKEILTYTVLVTNMDPVDAQNAILKDILPKELKFVPGSVVVDGAAQPSANVNSGVKLGTIGTGELIEVTFQAKVVNISPDELVKNKATLNYEFESASGLPNEKGAVASNITETKVIVRPPTNCENSQSIIEFSIKQEERAIQELLDAEAEKTQAANQALKSGRITKGEQNLIVQSENGVSQTLSALKQELQNKRNTIQDLCSGCK</sequence>
<dbReference type="eggNOG" id="COG1361">
    <property type="taxonomic scope" value="Bacteria"/>
</dbReference>
<accession>A0A073K9F7</accession>
<gene>
    <name evidence="2" type="ORF">BAGA_13785</name>
</gene>
<dbReference type="STRING" id="574375.AZF08_23500"/>
<name>A0A073K9F7_9BACI</name>
<evidence type="ECO:0000313" key="2">
    <source>
        <dbReference type="EMBL" id="KEK23077.1"/>
    </source>
</evidence>
<organism evidence="2 3">
    <name type="scientific">Bacillus gaemokensis</name>
    <dbReference type="NCBI Taxonomy" id="574375"/>
    <lineage>
        <taxon>Bacteria</taxon>
        <taxon>Bacillati</taxon>
        <taxon>Bacillota</taxon>
        <taxon>Bacilli</taxon>
        <taxon>Bacillales</taxon>
        <taxon>Bacillaceae</taxon>
        <taxon>Bacillus</taxon>
        <taxon>Bacillus cereus group</taxon>
    </lineage>
</organism>
<reference evidence="2 3" key="1">
    <citation type="submission" date="2014-06" db="EMBL/GenBank/DDBJ databases">
        <title>Draft genome sequence of Bacillus gaemokensis JCM 15801 (MCCC 1A00707).</title>
        <authorList>
            <person name="Lai Q."/>
            <person name="Liu Y."/>
            <person name="Shao Z."/>
        </authorList>
    </citation>
    <scope>NUCLEOTIDE SEQUENCE [LARGE SCALE GENOMIC DNA]</scope>
    <source>
        <strain evidence="2 3">JCM 15801</strain>
    </source>
</reference>
<protein>
    <submittedName>
        <fullName evidence="2">Reticulocyte-binding protein</fullName>
    </submittedName>
</protein>
<dbReference type="InterPro" id="IPR051172">
    <property type="entry name" value="Chlamydia_OmcB"/>
</dbReference>
<dbReference type="RefSeq" id="WP_033676099.1">
    <property type="nucleotide sequence ID" value="NZ_JOTM01000020.1"/>
</dbReference>
<dbReference type="InterPro" id="IPR047589">
    <property type="entry name" value="DUF11_rpt"/>
</dbReference>
<dbReference type="InterPro" id="IPR008966">
    <property type="entry name" value="Adhesion_dom_sf"/>
</dbReference>
<keyword evidence="3" id="KW-1185">Reference proteome</keyword>
<dbReference type="Pfam" id="PF01345">
    <property type="entry name" value="DUF11"/>
    <property type="match status" value="1"/>
</dbReference>
<dbReference type="SUPFAM" id="SSF49401">
    <property type="entry name" value="Bacterial adhesins"/>
    <property type="match status" value="1"/>
</dbReference>
<comment type="caution">
    <text evidence="2">The sequence shown here is derived from an EMBL/GenBank/DDBJ whole genome shotgun (WGS) entry which is preliminary data.</text>
</comment>
<dbReference type="EMBL" id="JOTM01000020">
    <property type="protein sequence ID" value="KEK23077.1"/>
    <property type="molecule type" value="Genomic_DNA"/>
</dbReference>
<dbReference type="PANTHER" id="PTHR34819:SF3">
    <property type="entry name" value="CELL SURFACE PROTEIN"/>
    <property type="match status" value="1"/>
</dbReference>
<proteinExistence type="predicted"/>
<dbReference type="Proteomes" id="UP000027778">
    <property type="component" value="Unassembled WGS sequence"/>
</dbReference>
<dbReference type="InterPro" id="IPR001434">
    <property type="entry name" value="OmcB-like_DUF11"/>
</dbReference>
<evidence type="ECO:0000259" key="1">
    <source>
        <dbReference type="Pfam" id="PF01345"/>
    </source>
</evidence>
<dbReference type="Gene3D" id="2.60.40.740">
    <property type="match status" value="1"/>
</dbReference>
<dbReference type="OrthoDB" id="1751088at2"/>
<dbReference type="AlphaFoldDB" id="A0A073K9F7"/>
<dbReference type="PANTHER" id="PTHR34819">
    <property type="entry name" value="LARGE CYSTEINE-RICH PERIPLASMIC PROTEIN OMCB"/>
    <property type="match status" value="1"/>
</dbReference>